<gene>
    <name evidence="4" type="ORF">BWQ96_04374</name>
</gene>
<dbReference type="OrthoDB" id="73465at2759"/>
<comment type="caution">
    <text evidence="4">The sequence shown here is derived from an EMBL/GenBank/DDBJ whole genome shotgun (WGS) entry which is preliminary data.</text>
</comment>
<reference evidence="4 5" key="1">
    <citation type="journal article" date="2018" name="Mol. Biol. Evol.">
        <title>Analysis of the draft genome of the red seaweed Gracilariopsis chorda provides insights into genome size evolution in Rhodophyta.</title>
        <authorList>
            <person name="Lee J."/>
            <person name="Yang E.C."/>
            <person name="Graf L."/>
            <person name="Yang J.H."/>
            <person name="Qiu H."/>
            <person name="Zel Zion U."/>
            <person name="Chan C.X."/>
            <person name="Stephens T.G."/>
            <person name="Weber A.P.M."/>
            <person name="Boo G.H."/>
            <person name="Boo S.M."/>
            <person name="Kim K.M."/>
            <person name="Shin Y."/>
            <person name="Jung M."/>
            <person name="Lee S.J."/>
            <person name="Yim H.S."/>
            <person name="Lee J.H."/>
            <person name="Bhattacharya D."/>
            <person name="Yoon H.S."/>
        </authorList>
    </citation>
    <scope>NUCLEOTIDE SEQUENCE [LARGE SCALE GENOMIC DNA]</scope>
    <source>
        <strain evidence="4 5">SKKU-2015</strain>
        <tissue evidence="4">Whole body</tissue>
    </source>
</reference>
<evidence type="ECO:0008006" key="6">
    <source>
        <dbReference type="Google" id="ProtNLM"/>
    </source>
</evidence>
<sequence>MRCALLSALLLTVLQPVFAVFAASIPDTHFATTLMSAGNASTFKVDVYGVQNNSQLFAPLQHAFDLLADAWTSQVLVNTRVVFTQLGPSHALATGGGVLFVRFDASPHRELVPIAAAEAITNADLNAHLSGLDRYDVLVKVNKATPWHLDIHSQPPHNQYDLITVLLHEVYHNLLFSGAVSLHTSTPNAPHAFLLDGYPARFDLFLANAQNCAVLDYLKDNQLSANTNTTNGQLLAEAVTNRHLYFHDPTSGVRVPLYAPESYAAKSSIYHIDASHHHEISIMNHLISAGFQHRVISNQILQMQAALLNPENPGANHCPFPLSDPVPHRTSFSSKLAPPDAVGNVPTSSRGDASRDGPYHVPRWAIIAACGVGALACVSLTLAIFAAVARHVKIRNGLSSQGMMHGRTASVASSQEMLVDHEFTVDHVICDVGDVQIDAYDFRVVQGTPPRS</sequence>
<accession>A0A2V3IVV0</accession>
<feature type="chain" id="PRO_5016098134" description="Peptidase M10 metallopeptidase domain-containing protein" evidence="3">
    <location>
        <begin position="20"/>
        <end position="452"/>
    </location>
</feature>
<name>A0A2V3IVV0_9FLOR</name>
<evidence type="ECO:0000256" key="2">
    <source>
        <dbReference type="SAM" id="Phobius"/>
    </source>
</evidence>
<keyword evidence="2" id="KW-0472">Membrane</keyword>
<protein>
    <recommendedName>
        <fullName evidence="6">Peptidase M10 metallopeptidase domain-containing protein</fullName>
    </recommendedName>
</protein>
<keyword evidence="2" id="KW-0812">Transmembrane</keyword>
<dbReference type="AlphaFoldDB" id="A0A2V3IVV0"/>
<feature type="signal peptide" evidence="3">
    <location>
        <begin position="1"/>
        <end position="19"/>
    </location>
</feature>
<keyword evidence="2" id="KW-1133">Transmembrane helix</keyword>
<proteinExistence type="predicted"/>
<evidence type="ECO:0000313" key="4">
    <source>
        <dbReference type="EMBL" id="PXF45837.1"/>
    </source>
</evidence>
<feature type="transmembrane region" description="Helical" evidence="2">
    <location>
        <begin position="364"/>
        <end position="389"/>
    </location>
</feature>
<dbReference type="EMBL" id="NBIV01000051">
    <property type="protein sequence ID" value="PXF45837.1"/>
    <property type="molecule type" value="Genomic_DNA"/>
</dbReference>
<evidence type="ECO:0000256" key="3">
    <source>
        <dbReference type="SAM" id="SignalP"/>
    </source>
</evidence>
<organism evidence="4 5">
    <name type="scientific">Gracilariopsis chorda</name>
    <dbReference type="NCBI Taxonomy" id="448386"/>
    <lineage>
        <taxon>Eukaryota</taxon>
        <taxon>Rhodophyta</taxon>
        <taxon>Florideophyceae</taxon>
        <taxon>Rhodymeniophycidae</taxon>
        <taxon>Gracilariales</taxon>
        <taxon>Gracilariaceae</taxon>
        <taxon>Gracilariopsis</taxon>
    </lineage>
</organism>
<keyword evidence="5" id="KW-1185">Reference proteome</keyword>
<evidence type="ECO:0000256" key="1">
    <source>
        <dbReference type="SAM" id="MobiDB-lite"/>
    </source>
</evidence>
<evidence type="ECO:0000313" key="5">
    <source>
        <dbReference type="Proteomes" id="UP000247409"/>
    </source>
</evidence>
<keyword evidence="3" id="KW-0732">Signal</keyword>
<feature type="region of interest" description="Disordered" evidence="1">
    <location>
        <begin position="329"/>
        <end position="355"/>
    </location>
</feature>
<dbReference type="Proteomes" id="UP000247409">
    <property type="component" value="Unassembled WGS sequence"/>
</dbReference>